<protein>
    <submittedName>
        <fullName evidence="1">Uncharacterized protein</fullName>
    </submittedName>
</protein>
<gene>
    <name evidence="1" type="ORF">GHYDROH2_06200</name>
</gene>
<dbReference type="EMBL" id="BSDS01000001">
    <property type="protein sequence ID" value="GLI37119.1"/>
    <property type="molecule type" value="Genomic_DNA"/>
</dbReference>
<dbReference type="SUPFAM" id="SSF88723">
    <property type="entry name" value="PIN domain-like"/>
    <property type="match status" value="1"/>
</dbReference>
<dbReference type="Proteomes" id="UP001144352">
    <property type="component" value="Unassembled WGS sequence"/>
</dbReference>
<dbReference type="RefSeq" id="WP_214187864.1">
    <property type="nucleotide sequence ID" value="NZ_BSDS01000001.1"/>
</dbReference>
<evidence type="ECO:0000313" key="1">
    <source>
        <dbReference type="EMBL" id="GLI37119.1"/>
    </source>
</evidence>
<organism evidence="1 2">
    <name type="scientific">Geobacter hydrogenophilus</name>
    <dbReference type="NCBI Taxonomy" id="40983"/>
    <lineage>
        <taxon>Bacteria</taxon>
        <taxon>Pseudomonadati</taxon>
        <taxon>Thermodesulfobacteriota</taxon>
        <taxon>Desulfuromonadia</taxon>
        <taxon>Geobacterales</taxon>
        <taxon>Geobacteraceae</taxon>
        <taxon>Geobacter</taxon>
    </lineage>
</organism>
<dbReference type="InterPro" id="IPR029060">
    <property type="entry name" value="PIN-like_dom_sf"/>
</dbReference>
<keyword evidence="2" id="KW-1185">Reference proteome</keyword>
<dbReference type="AlphaFoldDB" id="A0A9W6FYF1"/>
<comment type="caution">
    <text evidence="1">The sequence shown here is derived from an EMBL/GenBank/DDBJ whole genome shotgun (WGS) entry which is preliminary data.</text>
</comment>
<evidence type="ECO:0000313" key="2">
    <source>
        <dbReference type="Proteomes" id="UP001144352"/>
    </source>
</evidence>
<sequence length="188" mass="21849">MPQSKILIDTNVYFRLAQSIRPLLKVEFGEQRYCLYVIKELQAEYNKNPRLRNRFPWVNDLEYAENRSHRLQVSKKEKKDIEQAFDFMFDHARTEYPGVSRVDVTVLAHAYVLGVPVVTDDADMLALASDFGINTLKTLELLKLMLGCGHVDMAKVREIAGYLIHQNDRPKDFRADYKRLFGEDPPGR</sequence>
<reference evidence="1" key="1">
    <citation type="submission" date="2022-12" db="EMBL/GenBank/DDBJ databases">
        <title>Reference genome sequencing for broad-spectrum identification of bacterial and archaeal isolates by mass spectrometry.</title>
        <authorList>
            <person name="Sekiguchi Y."/>
            <person name="Tourlousse D.M."/>
        </authorList>
    </citation>
    <scope>NUCLEOTIDE SEQUENCE</scope>
    <source>
        <strain evidence="1">H2</strain>
    </source>
</reference>
<proteinExistence type="predicted"/>
<accession>A0A9W6FYF1</accession>
<name>A0A9W6FYF1_9BACT</name>
<dbReference type="Gene3D" id="3.40.50.1010">
    <property type="entry name" value="5'-nuclease"/>
    <property type="match status" value="1"/>
</dbReference>